<keyword evidence="3" id="KW-0234">DNA repair</keyword>
<evidence type="ECO:0000256" key="1">
    <source>
        <dbReference type="ARBA" id="ARBA00022763"/>
    </source>
</evidence>
<gene>
    <name evidence="5" type="ORF">AWM70_01095</name>
</gene>
<evidence type="ECO:0000313" key="5">
    <source>
        <dbReference type="EMBL" id="ANS73349.1"/>
    </source>
</evidence>
<dbReference type="InterPro" id="IPR036895">
    <property type="entry name" value="Uracil-DNA_glycosylase-like_sf"/>
</dbReference>
<organism evidence="5 6">
    <name type="scientific">Paenibacillus yonginensis</name>
    <dbReference type="NCBI Taxonomy" id="1462996"/>
    <lineage>
        <taxon>Bacteria</taxon>
        <taxon>Bacillati</taxon>
        <taxon>Bacillota</taxon>
        <taxon>Bacilli</taxon>
        <taxon>Bacillales</taxon>
        <taxon>Paenibacillaceae</taxon>
        <taxon>Paenibacillus</taxon>
    </lineage>
</organism>
<accession>A0A1B1MW05</accession>
<evidence type="ECO:0000256" key="3">
    <source>
        <dbReference type="ARBA" id="ARBA00023204"/>
    </source>
</evidence>
<dbReference type="EMBL" id="CP014167">
    <property type="protein sequence ID" value="ANS73349.1"/>
    <property type="molecule type" value="Genomic_DNA"/>
</dbReference>
<feature type="domain" description="Uracil-DNA glycosylase-like" evidence="4">
    <location>
        <begin position="17"/>
        <end position="162"/>
    </location>
</feature>
<dbReference type="Proteomes" id="UP000092573">
    <property type="component" value="Chromosome"/>
</dbReference>
<evidence type="ECO:0000256" key="2">
    <source>
        <dbReference type="ARBA" id="ARBA00022801"/>
    </source>
</evidence>
<keyword evidence="2" id="KW-0378">Hydrolase</keyword>
<evidence type="ECO:0000313" key="6">
    <source>
        <dbReference type="Proteomes" id="UP000092573"/>
    </source>
</evidence>
<dbReference type="CDD" id="cd10028">
    <property type="entry name" value="UDG-F2_TDG_MUG"/>
    <property type="match status" value="1"/>
</dbReference>
<name>A0A1B1MW05_9BACL</name>
<dbReference type="GO" id="GO:0006285">
    <property type="term" value="P:base-excision repair, AP site formation"/>
    <property type="evidence" value="ECO:0007669"/>
    <property type="project" value="InterPro"/>
</dbReference>
<dbReference type="PANTHER" id="PTHR12159:SF9">
    <property type="entry name" value="G_T MISMATCH-SPECIFIC THYMINE DNA GLYCOSYLASE"/>
    <property type="match status" value="1"/>
</dbReference>
<dbReference type="PANTHER" id="PTHR12159">
    <property type="entry name" value="G/T AND G/U MISMATCH-SPECIFIC DNA GLYCOSYLASE"/>
    <property type="match status" value="1"/>
</dbReference>
<dbReference type="STRING" id="1462996.AWM70_01095"/>
<dbReference type="OrthoDB" id="9799921at2"/>
<dbReference type="RefSeq" id="WP_068693604.1">
    <property type="nucleotide sequence ID" value="NZ_CP014167.1"/>
</dbReference>
<dbReference type="GO" id="GO:0004844">
    <property type="term" value="F:uracil DNA N-glycosylase activity"/>
    <property type="evidence" value="ECO:0007669"/>
    <property type="project" value="TreeGrafter"/>
</dbReference>
<dbReference type="InterPro" id="IPR005122">
    <property type="entry name" value="Uracil-DNA_glycosylase-like"/>
</dbReference>
<proteinExistence type="predicted"/>
<evidence type="ECO:0000259" key="4">
    <source>
        <dbReference type="Pfam" id="PF03167"/>
    </source>
</evidence>
<dbReference type="InterPro" id="IPR015637">
    <property type="entry name" value="MUG/TDG"/>
</dbReference>
<dbReference type="SUPFAM" id="SSF52141">
    <property type="entry name" value="Uracil-DNA glycosylase-like"/>
    <property type="match status" value="1"/>
</dbReference>
<protein>
    <submittedName>
        <fullName evidence="5">DNA glycosylase</fullName>
    </submittedName>
</protein>
<reference evidence="5 6" key="1">
    <citation type="submission" date="2016-01" db="EMBL/GenBank/DDBJ databases">
        <title>Complete Genome Sequence of Paenibacillus yonginensis DCY84, a novel Plant Growth-Promoting Bacteria with Elicitation of Induced Systemic Resistance.</title>
        <authorList>
            <person name="Kim Y.J."/>
            <person name="Yang D.C."/>
            <person name="Sukweenadhi J."/>
        </authorList>
    </citation>
    <scope>NUCLEOTIDE SEQUENCE [LARGE SCALE GENOMIC DNA]</scope>
    <source>
        <strain evidence="5 6">DCY84</strain>
    </source>
</reference>
<dbReference type="GO" id="GO:0008263">
    <property type="term" value="F:pyrimidine-specific mismatch base pair DNA N-glycosylase activity"/>
    <property type="evidence" value="ECO:0007669"/>
    <property type="project" value="TreeGrafter"/>
</dbReference>
<dbReference type="AlphaFoldDB" id="A0A1B1MW05"/>
<sequence>MSSHENQGGTGSGGVPDHLDSGLQIVFVGFNPSLISGETGHHYANPRNNFWRILHQSGLTPRLYDPSEDGELLKLGYGFTNIVSRPTKGIDDLTREDYKEGREILKAKLLHYRPRVVCFVGKGVYTEYSRRSKVQWGFQPEPFLEGMHEFVAPSLSGLVRMPMQQIVGIYGKLAEVISEKDPTSFS</sequence>
<dbReference type="Pfam" id="PF03167">
    <property type="entry name" value="UDG"/>
    <property type="match status" value="1"/>
</dbReference>
<keyword evidence="1" id="KW-0227">DNA damage</keyword>
<dbReference type="Gene3D" id="3.40.470.10">
    <property type="entry name" value="Uracil-DNA glycosylase-like domain"/>
    <property type="match status" value="1"/>
</dbReference>
<keyword evidence="6" id="KW-1185">Reference proteome</keyword>
<dbReference type="KEGG" id="pyg:AWM70_01095"/>